<accession>A0A428NYD6</accession>
<name>A0A428NYD6_9HYPO</name>
<dbReference type="EMBL" id="NKCI01000253">
    <property type="protein sequence ID" value="RSL45838.1"/>
    <property type="molecule type" value="Genomic_DNA"/>
</dbReference>
<keyword evidence="2" id="KW-1185">Reference proteome</keyword>
<gene>
    <name evidence="1" type="ORF">CEP54_014121</name>
</gene>
<sequence length="73" mass="8692">MPGHSTYVEWQRQRRIRASSSVVILKPEYQYQMHCVYRSEGRYWNHCSRMFDSSVTSSRLAESQALQLHDTKP</sequence>
<evidence type="ECO:0000313" key="2">
    <source>
        <dbReference type="Proteomes" id="UP000288168"/>
    </source>
</evidence>
<reference evidence="1 2" key="1">
    <citation type="submission" date="2017-06" db="EMBL/GenBank/DDBJ databases">
        <title>Comparative genomic analysis of Ambrosia Fusariam Clade fungi.</title>
        <authorList>
            <person name="Stajich J.E."/>
            <person name="Carrillo J."/>
            <person name="Kijimoto T."/>
            <person name="Eskalen A."/>
            <person name="O'Donnell K."/>
            <person name="Kasson M."/>
        </authorList>
    </citation>
    <scope>NUCLEOTIDE SEQUENCE [LARGE SCALE GENOMIC DNA]</scope>
    <source>
        <strain evidence="1 2">NRRL62584</strain>
    </source>
</reference>
<organism evidence="1 2">
    <name type="scientific">Fusarium duplospermum</name>
    <dbReference type="NCBI Taxonomy" id="1325734"/>
    <lineage>
        <taxon>Eukaryota</taxon>
        <taxon>Fungi</taxon>
        <taxon>Dikarya</taxon>
        <taxon>Ascomycota</taxon>
        <taxon>Pezizomycotina</taxon>
        <taxon>Sordariomycetes</taxon>
        <taxon>Hypocreomycetidae</taxon>
        <taxon>Hypocreales</taxon>
        <taxon>Nectriaceae</taxon>
        <taxon>Fusarium</taxon>
        <taxon>Fusarium solani species complex</taxon>
    </lineage>
</organism>
<comment type="caution">
    <text evidence="1">The sequence shown here is derived from an EMBL/GenBank/DDBJ whole genome shotgun (WGS) entry which is preliminary data.</text>
</comment>
<evidence type="ECO:0000313" key="1">
    <source>
        <dbReference type="EMBL" id="RSL45838.1"/>
    </source>
</evidence>
<protein>
    <submittedName>
        <fullName evidence="1">Uncharacterized protein</fullName>
    </submittedName>
</protein>
<proteinExistence type="predicted"/>
<dbReference type="AlphaFoldDB" id="A0A428NYD6"/>
<dbReference type="Proteomes" id="UP000288168">
    <property type="component" value="Unassembled WGS sequence"/>
</dbReference>